<reference evidence="1 2" key="1">
    <citation type="journal article" date="2019" name="Sci. Rep.">
        <title>A high-quality genome of Eragrostis curvula grass provides insights into Poaceae evolution and supports new strategies to enhance forage quality.</title>
        <authorList>
            <person name="Carballo J."/>
            <person name="Santos B.A.C.M."/>
            <person name="Zappacosta D."/>
            <person name="Garbus I."/>
            <person name="Selva J.P."/>
            <person name="Gallo C.A."/>
            <person name="Diaz A."/>
            <person name="Albertini E."/>
            <person name="Caccamo M."/>
            <person name="Echenique V."/>
        </authorList>
    </citation>
    <scope>NUCLEOTIDE SEQUENCE [LARGE SCALE GENOMIC DNA]</scope>
    <source>
        <strain evidence="2">cv. Victoria</strain>
        <tissue evidence="1">Leaf</tissue>
    </source>
</reference>
<comment type="caution">
    <text evidence="1">The sequence shown here is derived from an EMBL/GenBank/DDBJ whole genome shotgun (WGS) entry which is preliminary data.</text>
</comment>
<organism evidence="1 2">
    <name type="scientific">Eragrostis curvula</name>
    <name type="common">weeping love grass</name>
    <dbReference type="NCBI Taxonomy" id="38414"/>
    <lineage>
        <taxon>Eukaryota</taxon>
        <taxon>Viridiplantae</taxon>
        <taxon>Streptophyta</taxon>
        <taxon>Embryophyta</taxon>
        <taxon>Tracheophyta</taxon>
        <taxon>Spermatophyta</taxon>
        <taxon>Magnoliopsida</taxon>
        <taxon>Liliopsida</taxon>
        <taxon>Poales</taxon>
        <taxon>Poaceae</taxon>
        <taxon>PACMAD clade</taxon>
        <taxon>Chloridoideae</taxon>
        <taxon>Eragrostideae</taxon>
        <taxon>Eragrostidinae</taxon>
        <taxon>Eragrostis</taxon>
    </lineage>
</organism>
<evidence type="ECO:0000313" key="1">
    <source>
        <dbReference type="EMBL" id="TVU03480.1"/>
    </source>
</evidence>
<dbReference type="EMBL" id="RWGY01000175">
    <property type="protein sequence ID" value="TVU03480.1"/>
    <property type="molecule type" value="Genomic_DNA"/>
</dbReference>
<dbReference type="Gramene" id="TVU03480">
    <property type="protein sequence ID" value="TVU03480"/>
    <property type="gene ID" value="EJB05_50984"/>
</dbReference>
<dbReference type="Proteomes" id="UP000324897">
    <property type="component" value="Unassembled WGS sequence"/>
</dbReference>
<feature type="non-terminal residue" evidence="1">
    <location>
        <position position="1"/>
    </location>
</feature>
<sequence>MPLYEEEQSFGSWVRAISGRTPASAISDKSTCLLQYPENHKKEFTGNTPSTPPVGIAIAGGIYDLIEHPLITS</sequence>
<evidence type="ECO:0000313" key="2">
    <source>
        <dbReference type="Proteomes" id="UP000324897"/>
    </source>
</evidence>
<dbReference type="AlphaFoldDB" id="A0A5J9SWX7"/>
<accession>A0A5J9SWX7</accession>
<name>A0A5J9SWX7_9POAL</name>
<gene>
    <name evidence="1" type="ORF">EJB05_50984</name>
</gene>
<keyword evidence="2" id="KW-1185">Reference proteome</keyword>
<proteinExistence type="predicted"/>
<protein>
    <submittedName>
        <fullName evidence="1">Uncharacterized protein</fullName>
    </submittedName>
</protein>